<evidence type="ECO:0000256" key="1">
    <source>
        <dbReference type="SAM" id="SignalP"/>
    </source>
</evidence>
<gene>
    <name evidence="3" type="ORF">SHI21_15760</name>
</gene>
<dbReference type="InterPro" id="IPR030392">
    <property type="entry name" value="S74_ICA"/>
</dbReference>
<dbReference type="PROSITE" id="PS51688">
    <property type="entry name" value="ICA"/>
    <property type="match status" value="1"/>
</dbReference>
<dbReference type="Pfam" id="PF13884">
    <property type="entry name" value="Peptidase_S74"/>
    <property type="match status" value="1"/>
</dbReference>
<evidence type="ECO:0000313" key="4">
    <source>
        <dbReference type="Proteomes" id="UP001302274"/>
    </source>
</evidence>
<comment type="caution">
    <text evidence="3">The sequence shown here is derived from an EMBL/GenBank/DDBJ whole genome shotgun (WGS) entry which is preliminary data.</text>
</comment>
<organism evidence="3 4">
    <name type="scientific">Bacteriovorax antarcticus</name>
    <dbReference type="NCBI Taxonomy" id="3088717"/>
    <lineage>
        <taxon>Bacteria</taxon>
        <taxon>Pseudomonadati</taxon>
        <taxon>Bdellovibrionota</taxon>
        <taxon>Bacteriovoracia</taxon>
        <taxon>Bacteriovoracales</taxon>
        <taxon>Bacteriovoracaceae</taxon>
        <taxon>Bacteriovorax</taxon>
    </lineage>
</organism>
<feature type="domain" description="Peptidase S74" evidence="2">
    <location>
        <begin position="1084"/>
        <end position="1180"/>
    </location>
</feature>
<accession>A0ABU5VX99</accession>
<protein>
    <submittedName>
        <fullName evidence="3">Tail fiber domain-containing protein</fullName>
    </submittedName>
</protein>
<dbReference type="PROSITE" id="PS51257">
    <property type="entry name" value="PROKAR_LIPOPROTEIN"/>
    <property type="match status" value="1"/>
</dbReference>
<feature type="signal peptide" evidence="1">
    <location>
        <begin position="1"/>
        <end position="19"/>
    </location>
</feature>
<dbReference type="EMBL" id="JAYGJQ010000002">
    <property type="protein sequence ID" value="MEA9357686.1"/>
    <property type="molecule type" value="Genomic_DNA"/>
</dbReference>
<proteinExistence type="predicted"/>
<dbReference type="RefSeq" id="WP_323577802.1">
    <property type="nucleotide sequence ID" value="NZ_JAYGJQ010000002.1"/>
</dbReference>
<sequence>MKVNQKKIFIILVSALATAGCVPVGKKFAIEFKDPSAFTNLKLDVSSVQVQNNQLIVRGAGLKDIKTIKLVNNGVTETLVVESATSGQLVANGLSAIAIGVGKVFDMVLTDAYGSATMPVTFTLENGSIMIAHLSDMGATAGQVLKYNGTVWEPSTLSSSQVYQGVWNANTNTPNINLTSPVSGEYYIVTVAGIYNTVAFDVGDWIIHNGTGWDKIVSAAANKLSLSGGTLTGNLQLDTLLKFKGASNYVSLKASSSLASDIVLVLPKTLGTSGQFLTTDGTGVMSWTTPVDPVIDNLDATQIADGSVTSAAFQYLAGATSNIQAQLNAKQATGNFVTALTGDVTASGAGSVTATVTTVGGATAANIAAGTALANAATNANTASTIIKRDASGNFSAGTITGTFNGSATNVSGTVAVANGGTGNTTLGVNQLLFGNGTSAINGLPTTAIPAVLLSTVASGAPTWTTSTTGNVLKGSVSGVSFGALDSSDLPTGTLSGAGTANYVPYYNTTSTLANSPMAISGNNVGIGTTTPGAIFEVSSTSPSLRISNPNVTISDFSTTGFSPTLGANTTAQWVNYSNTTGGYQLAGFTKSGTNNGVPAALVGYHGGTAPTTAAILLSGWKWNGATTRAALASSEIVTQVANATTPLMTVLGSGYVGVGTATPQKLLHVLGNAGTDFLFQVESTAASNDANFLLLADQNTGATNFSMRHGTSAGAGWNFGMNPAEHFTITSRQSSTNTDRLTILNTGNVGIGTTAPTQKLSVAGTYTTDFTGNDIVFSRAGAPSYISQGGIGGNLLFLSSYATAKDTNALALLANGNFGIGMTTPNASLYVNKTSPTGTISSTLTDVVGVGTNFTAAFRVGDQIVSSGQVKTITAITDATNLTVNTAFSTDLAAVAYARVGAVFYAGNVGIGTSSAIYPLDVVGDIRSTTNLRVGSGSAGISTTGNDITLKDALNNTSFRGTRATSSWSDSANTQWFQVGNSGDKVTFSAAAGSAAGRMKVQTASFQVATSSGSNVPTGLFEVSNNTIGLFNVLSSGNVGIGTTAPSTLLHVKTTTAGATVATFESGTGSCTIVPNSGMSCSSDIRLKENFEEIINGLDKVLNLRGVTFQWKERSLEDDSRHMGFIAQEVEKVAPELVTNDARGYKRVNYANFVAVLTEAVKDLFHKWFNDSQGLHREIASVKAESAQLKKNNELLKEENKAIKSYLCSRDPNAEICK</sequence>
<feature type="chain" id="PRO_5046668870" evidence="1">
    <location>
        <begin position="20"/>
        <end position="1219"/>
    </location>
</feature>
<dbReference type="Proteomes" id="UP001302274">
    <property type="component" value="Unassembled WGS sequence"/>
</dbReference>
<dbReference type="Gene3D" id="1.10.10.10">
    <property type="entry name" value="Winged helix-like DNA-binding domain superfamily/Winged helix DNA-binding domain"/>
    <property type="match status" value="1"/>
</dbReference>
<name>A0ABU5VX99_9BACT</name>
<keyword evidence="4" id="KW-1185">Reference proteome</keyword>
<evidence type="ECO:0000259" key="2">
    <source>
        <dbReference type="PROSITE" id="PS51688"/>
    </source>
</evidence>
<keyword evidence="1" id="KW-0732">Signal</keyword>
<reference evidence="3 4" key="1">
    <citation type="submission" date="2023-11" db="EMBL/GenBank/DDBJ databases">
        <title>A Novel Polar Bacteriovorax (B. antarcticus) Isolated from the Biocrust in Antarctica.</title>
        <authorList>
            <person name="Mun W."/>
            <person name="Choi S.Y."/>
            <person name="Mitchell R.J."/>
        </authorList>
    </citation>
    <scope>NUCLEOTIDE SEQUENCE [LARGE SCALE GENOMIC DNA]</scope>
    <source>
        <strain evidence="3 4">PP10</strain>
    </source>
</reference>
<evidence type="ECO:0000313" key="3">
    <source>
        <dbReference type="EMBL" id="MEA9357686.1"/>
    </source>
</evidence>
<dbReference type="InterPro" id="IPR036388">
    <property type="entry name" value="WH-like_DNA-bd_sf"/>
</dbReference>